<dbReference type="GO" id="GO:0009401">
    <property type="term" value="P:phosphoenolpyruvate-dependent sugar phosphotransferase system"/>
    <property type="evidence" value="ECO:0007669"/>
    <property type="project" value="InterPro"/>
</dbReference>
<dbReference type="AlphaFoldDB" id="A0A1T4LF69"/>
<organism evidence="3 4">
    <name type="scientific">Anaerorhabdus furcosa</name>
    <dbReference type="NCBI Taxonomy" id="118967"/>
    <lineage>
        <taxon>Bacteria</taxon>
        <taxon>Bacillati</taxon>
        <taxon>Bacillota</taxon>
        <taxon>Erysipelotrichia</taxon>
        <taxon>Erysipelotrichales</taxon>
        <taxon>Erysipelotrichaceae</taxon>
        <taxon>Anaerorhabdus</taxon>
    </lineage>
</organism>
<evidence type="ECO:0000313" key="4">
    <source>
        <dbReference type="Proteomes" id="UP000243297"/>
    </source>
</evidence>
<dbReference type="SUPFAM" id="SSF53062">
    <property type="entry name" value="PTS system fructose IIA component-like"/>
    <property type="match status" value="1"/>
</dbReference>
<protein>
    <submittedName>
        <fullName evidence="3">PTS system, mannose-specific IIA component</fullName>
    </submittedName>
</protein>
<evidence type="ECO:0000259" key="2">
    <source>
        <dbReference type="PROSITE" id="PS51096"/>
    </source>
</evidence>
<dbReference type="PANTHER" id="PTHR33799">
    <property type="entry name" value="PTS PERMEASE-RELATED-RELATED"/>
    <property type="match status" value="1"/>
</dbReference>
<dbReference type="InterPro" id="IPR051471">
    <property type="entry name" value="Bacterial_PTS_sugar_comp"/>
</dbReference>
<dbReference type="PANTHER" id="PTHR33799:SF1">
    <property type="entry name" value="PTS SYSTEM MANNOSE-SPECIFIC EIIAB COMPONENT-RELATED"/>
    <property type="match status" value="1"/>
</dbReference>
<sequence>MRKLILASHGHLAEGMKDAAKLITGDLAESIETYCLLPGQSPSDYAAVLQIEIQSNPETEFVIVTDLYGASVCSSMMPLTLNPNVKLFSGLCLSMVLNLLLSYVEPLTQLTIQEVVNQSQDGIQFIEIENQSDQVENDF</sequence>
<evidence type="ECO:0000256" key="1">
    <source>
        <dbReference type="ARBA" id="ARBA00022679"/>
    </source>
</evidence>
<evidence type="ECO:0000313" key="3">
    <source>
        <dbReference type="EMBL" id="SJZ53310.1"/>
    </source>
</evidence>
<dbReference type="OrthoDB" id="9799827at2"/>
<dbReference type="Proteomes" id="UP000243297">
    <property type="component" value="Unassembled WGS sequence"/>
</dbReference>
<dbReference type="Pfam" id="PF03610">
    <property type="entry name" value="EIIA-man"/>
    <property type="match status" value="1"/>
</dbReference>
<dbReference type="GO" id="GO:0016740">
    <property type="term" value="F:transferase activity"/>
    <property type="evidence" value="ECO:0007669"/>
    <property type="project" value="UniProtKB-KW"/>
</dbReference>
<dbReference type="STRING" id="118967.SAMN02745191_0860"/>
<gene>
    <name evidence="3" type="ORF">SAMN02745191_0860</name>
</gene>
<dbReference type="Gene3D" id="3.40.50.510">
    <property type="entry name" value="Phosphotransferase system, mannose-type IIA component"/>
    <property type="match status" value="1"/>
</dbReference>
<dbReference type="InterPro" id="IPR036662">
    <property type="entry name" value="PTS_EIIA_man-typ_sf"/>
</dbReference>
<dbReference type="InterPro" id="IPR004701">
    <property type="entry name" value="PTS_EIIA_man-typ"/>
</dbReference>
<accession>A0A1T4LF69</accession>
<feature type="domain" description="PTS EIIA type-4" evidence="2">
    <location>
        <begin position="1"/>
        <end position="135"/>
    </location>
</feature>
<reference evidence="4" key="1">
    <citation type="submission" date="2017-02" db="EMBL/GenBank/DDBJ databases">
        <authorList>
            <person name="Varghese N."/>
            <person name="Submissions S."/>
        </authorList>
    </citation>
    <scope>NUCLEOTIDE SEQUENCE [LARGE SCALE GENOMIC DNA]</scope>
    <source>
        <strain evidence="4">ATCC 25662</strain>
    </source>
</reference>
<dbReference type="PROSITE" id="PS51096">
    <property type="entry name" value="PTS_EIIA_TYPE_4"/>
    <property type="match status" value="1"/>
</dbReference>
<proteinExistence type="predicted"/>
<dbReference type="GO" id="GO:0016020">
    <property type="term" value="C:membrane"/>
    <property type="evidence" value="ECO:0007669"/>
    <property type="project" value="InterPro"/>
</dbReference>
<keyword evidence="1" id="KW-0808">Transferase</keyword>
<keyword evidence="4" id="KW-1185">Reference proteome</keyword>
<name>A0A1T4LF69_9FIRM</name>
<dbReference type="EMBL" id="FUWY01000002">
    <property type="protein sequence ID" value="SJZ53310.1"/>
    <property type="molecule type" value="Genomic_DNA"/>
</dbReference>
<dbReference type="RefSeq" id="WP_078711290.1">
    <property type="nucleotide sequence ID" value="NZ_FUWY01000002.1"/>
</dbReference>